<reference evidence="3 4" key="1">
    <citation type="submission" date="2016-04" db="EMBL/GenBank/DDBJ databases">
        <title>First whole genome shotgun sequence of the bacterium Enteractinococcus sp. strain UASWS1574.</title>
        <authorList>
            <person name="Crovadore J."/>
            <person name="Chablais R."/>
            <person name="Lefort F."/>
        </authorList>
    </citation>
    <scope>NUCLEOTIDE SEQUENCE [LARGE SCALE GENOMIC DNA]</scope>
    <source>
        <strain evidence="3 4">UASWS1574</strain>
    </source>
</reference>
<evidence type="ECO:0000313" key="4">
    <source>
        <dbReference type="Proteomes" id="UP000078292"/>
    </source>
</evidence>
<dbReference type="OrthoDB" id="7364633at2"/>
<sequence length="165" mass="18565">MKAFPTAVQFRPVSPHLTTYRQLVNVISLVCFVALFTVAALIFNAQVDPNFWHGLSFIPAVWTLLWDLGLMIVTPYQVRIHGWAEQPDDLLIRAGAVFRKYEAVPYGRLQFVEVSQGPLQRRFDLANVTITTAGSNTTIYGVPTQQATRLRDDLTQRGYARLAGL</sequence>
<evidence type="ECO:0000313" key="3">
    <source>
        <dbReference type="EMBL" id="OAV60612.1"/>
    </source>
</evidence>
<dbReference type="Proteomes" id="UP000078292">
    <property type="component" value="Unassembled WGS sequence"/>
</dbReference>
<feature type="domain" description="YdbS-like PH" evidence="2">
    <location>
        <begin position="81"/>
        <end position="152"/>
    </location>
</feature>
<accession>A0A1B7LZ03</accession>
<name>A0A1B7LZ03_9MICC</name>
<protein>
    <recommendedName>
        <fullName evidence="2">YdbS-like PH domain-containing protein</fullName>
    </recommendedName>
</protein>
<dbReference type="PANTHER" id="PTHR34473">
    <property type="entry name" value="UPF0699 TRANSMEMBRANE PROTEIN YDBS"/>
    <property type="match status" value="1"/>
</dbReference>
<keyword evidence="1" id="KW-1133">Transmembrane helix</keyword>
<keyword evidence="4" id="KW-1185">Reference proteome</keyword>
<organism evidence="3 4">
    <name type="scientific">Enteractinococcus helveticum</name>
    <dbReference type="NCBI Taxonomy" id="1837282"/>
    <lineage>
        <taxon>Bacteria</taxon>
        <taxon>Bacillati</taxon>
        <taxon>Actinomycetota</taxon>
        <taxon>Actinomycetes</taxon>
        <taxon>Micrococcales</taxon>
        <taxon>Micrococcaceae</taxon>
    </lineage>
</organism>
<feature type="transmembrane region" description="Helical" evidence="1">
    <location>
        <begin position="51"/>
        <end position="73"/>
    </location>
</feature>
<gene>
    <name evidence="3" type="ORF">A6F49_11730</name>
</gene>
<evidence type="ECO:0000256" key="1">
    <source>
        <dbReference type="SAM" id="Phobius"/>
    </source>
</evidence>
<dbReference type="PANTHER" id="PTHR34473:SF3">
    <property type="entry name" value="TRANSMEMBRANE PROTEIN-RELATED"/>
    <property type="match status" value="1"/>
</dbReference>
<proteinExistence type="predicted"/>
<dbReference type="Pfam" id="PF03703">
    <property type="entry name" value="bPH_2"/>
    <property type="match status" value="1"/>
</dbReference>
<comment type="caution">
    <text evidence="3">The sequence shown here is derived from an EMBL/GenBank/DDBJ whole genome shotgun (WGS) entry which is preliminary data.</text>
</comment>
<dbReference type="InterPro" id="IPR005182">
    <property type="entry name" value="YdbS-like_PH"/>
</dbReference>
<dbReference type="EMBL" id="LXEY01000019">
    <property type="protein sequence ID" value="OAV60612.1"/>
    <property type="molecule type" value="Genomic_DNA"/>
</dbReference>
<keyword evidence="1" id="KW-0812">Transmembrane</keyword>
<feature type="transmembrane region" description="Helical" evidence="1">
    <location>
        <begin position="23"/>
        <end position="45"/>
    </location>
</feature>
<evidence type="ECO:0000259" key="2">
    <source>
        <dbReference type="Pfam" id="PF03703"/>
    </source>
</evidence>
<dbReference type="RefSeq" id="WP_043058148.1">
    <property type="nucleotide sequence ID" value="NZ_LXEY01000019.1"/>
</dbReference>
<dbReference type="STRING" id="1837282.A6F49_11730"/>
<keyword evidence="1" id="KW-0472">Membrane</keyword>
<dbReference type="AlphaFoldDB" id="A0A1B7LZ03"/>